<reference evidence="2 3" key="1">
    <citation type="journal article" date="2016" name="DNA Res.">
        <title>Genome sequence of Aspergillus luchuensis NBRC 4314.</title>
        <authorList>
            <person name="Yamada O."/>
            <person name="Machida M."/>
            <person name="Hosoyama A."/>
            <person name="Goto M."/>
            <person name="Takahashi T."/>
            <person name="Futagami T."/>
            <person name="Yamagata Y."/>
            <person name="Takeuchi M."/>
            <person name="Kobayashi T."/>
            <person name="Koike H."/>
            <person name="Abe K."/>
            <person name="Asai K."/>
            <person name="Arita M."/>
            <person name="Fujita N."/>
            <person name="Fukuda K."/>
            <person name="Higa K."/>
            <person name="Horikawa H."/>
            <person name="Ishikawa T."/>
            <person name="Jinno K."/>
            <person name="Kato Y."/>
            <person name="Kirimura K."/>
            <person name="Mizutani O."/>
            <person name="Nakasone K."/>
            <person name="Sano M."/>
            <person name="Shiraishi Y."/>
            <person name="Tsukahara M."/>
            <person name="Gomi K."/>
        </authorList>
    </citation>
    <scope>NUCLEOTIDE SEQUENCE [LARGE SCALE GENOMIC DNA]</scope>
    <source>
        <strain evidence="2 3">RIB 2604</strain>
    </source>
</reference>
<proteinExistence type="predicted"/>
<name>A0A146FFF1_ASPKA</name>
<keyword evidence="2" id="KW-0012">Acyltransferase</keyword>
<evidence type="ECO:0000313" key="3">
    <source>
        <dbReference type="Proteomes" id="UP000075230"/>
    </source>
</evidence>
<reference evidence="3" key="2">
    <citation type="submission" date="2016-02" db="EMBL/GenBank/DDBJ databases">
        <title>Genome sequencing of Aspergillus luchuensis NBRC 4314.</title>
        <authorList>
            <person name="Yamada O."/>
        </authorList>
    </citation>
    <scope>NUCLEOTIDE SEQUENCE [LARGE SCALE GENOMIC DNA]</scope>
    <source>
        <strain evidence="3">RIB 2604</strain>
    </source>
</reference>
<accession>A0A146FFF1</accession>
<gene>
    <name evidence="2" type="ORF">RIB2604_01805600</name>
</gene>
<evidence type="ECO:0000256" key="1">
    <source>
        <dbReference type="SAM" id="Phobius"/>
    </source>
</evidence>
<keyword evidence="1" id="KW-0812">Transmembrane</keyword>
<dbReference type="Proteomes" id="UP000075230">
    <property type="component" value="Unassembled WGS sequence"/>
</dbReference>
<feature type="transmembrane region" description="Helical" evidence="1">
    <location>
        <begin position="28"/>
        <end position="48"/>
    </location>
</feature>
<dbReference type="GO" id="GO:0016746">
    <property type="term" value="F:acyltransferase activity"/>
    <property type="evidence" value="ECO:0007669"/>
    <property type="project" value="UniProtKB-KW"/>
</dbReference>
<comment type="caution">
    <text evidence="2">The sequence shown here is derived from an EMBL/GenBank/DDBJ whole genome shotgun (WGS) entry which is preliminary data.</text>
</comment>
<keyword evidence="1" id="KW-1133">Transmembrane helix</keyword>
<protein>
    <submittedName>
        <fullName evidence="2">Diacylglycerol o-acyltransferase</fullName>
    </submittedName>
</protein>
<sequence length="51" mass="5082">MDQLIGTGGRGGRGGRTVGNYVCSAREMFVAAAGAVGIATASVTSFVVSKF</sequence>
<keyword evidence="2" id="KW-0808">Transferase</keyword>
<dbReference type="EMBL" id="BCWF01000018">
    <property type="protein sequence ID" value="GAT24730.1"/>
    <property type="molecule type" value="Genomic_DNA"/>
</dbReference>
<evidence type="ECO:0000313" key="2">
    <source>
        <dbReference type="EMBL" id="GAT24730.1"/>
    </source>
</evidence>
<organism evidence="2 3">
    <name type="scientific">Aspergillus kawachii</name>
    <name type="common">White koji mold</name>
    <name type="synonym">Aspergillus awamori var. kawachi</name>
    <dbReference type="NCBI Taxonomy" id="1069201"/>
    <lineage>
        <taxon>Eukaryota</taxon>
        <taxon>Fungi</taxon>
        <taxon>Dikarya</taxon>
        <taxon>Ascomycota</taxon>
        <taxon>Pezizomycotina</taxon>
        <taxon>Eurotiomycetes</taxon>
        <taxon>Eurotiomycetidae</taxon>
        <taxon>Eurotiales</taxon>
        <taxon>Aspergillaceae</taxon>
        <taxon>Aspergillus</taxon>
        <taxon>Aspergillus subgen. Circumdati</taxon>
    </lineage>
</organism>
<dbReference type="AlphaFoldDB" id="A0A146FFF1"/>
<keyword evidence="1" id="KW-0472">Membrane</keyword>